<protein>
    <submittedName>
        <fullName evidence="5">PaaI family thioesterase</fullName>
        <ecNumber evidence="5">3.1.2.-</ecNumber>
    </submittedName>
</protein>
<comment type="similarity">
    <text evidence="1">Belongs to the thioesterase PaaI family.</text>
</comment>
<dbReference type="Gene3D" id="3.10.129.10">
    <property type="entry name" value="Hotdog Thioesterase"/>
    <property type="match status" value="1"/>
</dbReference>
<evidence type="ECO:0000256" key="1">
    <source>
        <dbReference type="ARBA" id="ARBA00008324"/>
    </source>
</evidence>
<dbReference type="SUPFAM" id="SSF54637">
    <property type="entry name" value="Thioesterase/thiol ester dehydrase-isomerase"/>
    <property type="match status" value="1"/>
</dbReference>
<evidence type="ECO:0000256" key="2">
    <source>
        <dbReference type="ARBA" id="ARBA00022801"/>
    </source>
</evidence>
<evidence type="ECO:0000256" key="3">
    <source>
        <dbReference type="SAM" id="MobiDB-lite"/>
    </source>
</evidence>
<dbReference type="CDD" id="cd03443">
    <property type="entry name" value="PaaI_thioesterase"/>
    <property type="match status" value="1"/>
</dbReference>
<dbReference type="EC" id="3.1.2.-" evidence="5"/>
<reference evidence="6" key="1">
    <citation type="journal article" date="2019" name="Int. J. Syst. Evol. Microbiol.">
        <title>The Global Catalogue of Microorganisms (GCM) 10K type strain sequencing project: providing services to taxonomists for standard genome sequencing and annotation.</title>
        <authorList>
            <consortium name="The Broad Institute Genomics Platform"/>
            <consortium name="The Broad Institute Genome Sequencing Center for Infectious Disease"/>
            <person name="Wu L."/>
            <person name="Ma J."/>
        </authorList>
    </citation>
    <scope>NUCLEOTIDE SEQUENCE [LARGE SCALE GENOMIC DNA]</scope>
    <source>
        <strain evidence="6">CGMCC 1.12371</strain>
    </source>
</reference>
<dbReference type="GO" id="GO:0016787">
    <property type="term" value="F:hydrolase activity"/>
    <property type="evidence" value="ECO:0007669"/>
    <property type="project" value="UniProtKB-KW"/>
</dbReference>
<dbReference type="PANTHER" id="PTHR21660">
    <property type="entry name" value="THIOESTERASE SUPERFAMILY MEMBER-RELATED"/>
    <property type="match status" value="1"/>
</dbReference>
<feature type="domain" description="Thioesterase" evidence="4">
    <location>
        <begin position="50"/>
        <end position="125"/>
    </location>
</feature>
<dbReference type="InterPro" id="IPR039298">
    <property type="entry name" value="ACOT13"/>
</dbReference>
<evidence type="ECO:0000259" key="4">
    <source>
        <dbReference type="Pfam" id="PF03061"/>
    </source>
</evidence>
<evidence type="ECO:0000313" key="6">
    <source>
        <dbReference type="Proteomes" id="UP001596501"/>
    </source>
</evidence>
<accession>A0ABW2QK33</accession>
<dbReference type="Pfam" id="PF03061">
    <property type="entry name" value="4HBT"/>
    <property type="match status" value="1"/>
</dbReference>
<keyword evidence="2 5" id="KW-0378">Hydrolase</keyword>
<evidence type="ECO:0000313" key="5">
    <source>
        <dbReference type="EMBL" id="MFC7408992.1"/>
    </source>
</evidence>
<dbReference type="InterPro" id="IPR006683">
    <property type="entry name" value="Thioestr_dom"/>
</dbReference>
<dbReference type="InterPro" id="IPR029069">
    <property type="entry name" value="HotDog_dom_sf"/>
</dbReference>
<dbReference type="PANTHER" id="PTHR21660:SF1">
    <property type="entry name" value="ACYL-COENZYME A THIOESTERASE 13"/>
    <property type="match status" value="1"/>
</dbReference>
<dbReference type="Proteomes" id="UP001596501">
    <property type="component" value="Unassembled WGS sequence"/>
</dbReference>
<comment type="caution">
    <text evidence="5">The sequence shown here is derived from an EMBL/GenBank/DDBJ whole genome shotgun (WGS) entry which is preliminary data.</text>
</comment>
<dbReference type="RefSeq" id="WP_382222069.1">
    <property type="nucleotide sequence ID" value="NZ_JBHTCA010000005.1"/>
</dbReference>
<gene>
    <name evidence="5" type="ORF">ACFQPB_08980</name>
</gene>
<name>A0ABW2QK33_9BURK</name>
<sequence>MSVKPPIPAGFAPLAMGGNFMRHNGPLYLMHQGDVVKLGFRVLEQHTNPMGNLHGGMMASFCDMLLPATALRTTPEIGPRFLPTISLQIDYLAPAPLGCWVEGEAQTLRATRSLVFVQGLVRADGTPCARVSGVFKIGPPYSPETENSVGNVRPSAPPASGR</sequence>
<keyword evidence="6" id="KW-1185">Reference proteome</keyword>
<dbReference type="EMBL" id="JBHTCA010000005">
    <property type="protein sequence ID" value="MFC7408992.1"/>
    <property type="molecule type" value="Genomic_DNA"/>
</dbReference>
<organism evidence="5 6">
    <name type="scientific">Hydrogenophaga atypica</name>
    <dbReference type="NCBI Taxonomy" id="249409"/>
    <lineage>
        <taxon>Bacteria</taxon>
        <taxon>Pseudomonadati</taxon>
        <taxon>Pseudomonadota</taxon>
        <taxon>Betaproteobacteria</taxon>
        <taxon>Burkholderiales</taxon>
        <taxon>Comamonadaceae</taxon>
        <taxon>Hydrogenophaga</taxon>
    </lineage>
</organism>
<feature type="region of interest" description="Disordered" evidence="3">
    <location>
        <begin position="143"/>
        <end position="162"/>
    </location>
</feature>
<proteinExistence type="inferred from homology"/>